<dbReference type="EMBL" id="VSSQ01094657">
    <property type="protein sequence ID" value="MPN39062.1"/>
    <property type="molecule type" value="Genomic_DNA"/>
</dbReference>
<proteinExistence type="predicted"/>
<organism evidence="1">
    <name type="scientific">bioreactor metagenome</name>
    <dbReference type="NCBI Taxonomy" id="1076179"/>
    <lineage>
        <taxon>unclassified sequences</taxon>
        <taxon>metagenomes</taxon>
        <taxon>ecological metagenomes</taxon>
    </lineage>
</organism>
<accession>A0A645HKX7</accession>
<comment type="caution">
    <text evidence="1">The sequence shown here is derived from an EMBL/GenBank/DDBJ whole genome shotgun (WGS) entry which is preliminary data.</text>
</comment>
<dbReference type="AlphaFoldDB" id="A0A645HKX7"/>
<gene>
    <name evidence="1" type="ORF">SDC9_186588</name>
</gene>
<reference evidence="1" key="1">
    <citation type="submission" date="2019-08" db="EMBL/GenBank/DDBJ databases">
        <authorList>
            <person name="Kucharzyk K."/>
            <person name="Murdoch R.W."/>
            <person name="Higgins S."/>
            <person name="Loffler F."/>
        </authorList>
    </citation>
    <scope>NUCLEOTIDE SEQUENCE</scope>
</reference>
<name>A0A645HKX7_9ZZZZ</name>
<sequence length="65" mass="6770">MLGGEQGDGAALLFLDLKLLFERVVGQAHFAHHAQVAQDVALALDAAFHASAGQGLKVLHAVVQP</sequence>
<protein>
    <submittedName>
        <fullName evidence="1">Uncharacterized protein</fullName>
    </submittedName>
</protein>
<evidence type="ECO:0000313" key="1">
    <source>
        <dbReference type="EMBL" id="MPN39062.1"/>
    </source>
</evidence>